<dbReference type="GO" id="GO:0005634">
    <property type="term" value="C:nucleus"/>
    <property type="evidence" value="ECO:0007669"/>
    <property type="project" value="UniProtKB-SubCell"/>
</dbReference>
<keyword evidence="9 13" id="KW-0862">Zinc</keyword>
<evidence type="ECO:0000313" key="15">
    <source>
        <dbReference type="EMBL" id="OQR77052.1"/>
    </source>
</evidence>
<dbReference type="GO" id="GO:0000724">
    <property type="term" value="P:double-strand break repair via homologous recombination"/>
    <property type="evidence" value="ECO:0007669"/>
    <property type="project" value="TreeGrafter"/>
</dbReference>
<evidence type="ECO:0000256" key="2">
    <source>
        <dbReference type="ARBA" id="ARBA00004123"/>
    </source>
</evidence>
<evidence type="ECO:0000256" key="1">
    <source>
        <dbReference type="ARBA" id="ARBA00000900"/>
    </source>
</evidence>
<keyword evidence="12 13" id="KW-0539">Nucleus</keyword>
<dbReference type="Proteomes" id="UP000192247">
    <property type="component" value="Unassembled WGS sequence"/>
</dbReference>
<gene>
    <name evidence="15" type="ORF">BIW11_07366</name>
</gene>
<evidence type="ECO:0000256" key="6">
    <source>
        <dbReference type="ARBA" id="ARBA00022763"/>
    </source>
</evidence>
<keyword evidence="8 13" id="KW-0833">Ubl conjugation pathway</keyword>
<dbReference type="Gene3D" id="1.10.10.10">
    <property type="entry name" value="Winged helix-like DNA-binding domain superfamily/Winged helix DNA-binding domain"/>
    <property type="match status" value="1"/>
</dbReference>
<evidence type="ECO:0000259" key="14">
    <source>
        <dbReference type="Pfam" id="PF08746"/>
    </source>
</evidence>
<dbReference type="InParanoid" id="A0A1V9XUF2"/>
<dbReference type="PANTHER" id="PTHR20973">
    <property type="entry name" value="NON-SMC ELEMENT 1-RELATED"/>
    <property type="match status" value="1"/>
</dbReference>
<name>A0A1V9XUF2_9ACAR</name>
<dbReference type="EMBL" id="MNPL01004005">
    <property type="protein sequence ID" value="OQR77052.1"/>
    <property type="molecule type" value="Genomic_DNA"/>
</dbReference>
<evidence type="ECO:0000256" key="13">
    <source>
        <dbReference type="RuleBase" id="RU368018"/>
    </source>
</evidence>
<organism evidence="15 16">
    <name type="scientific">Tropilaelaps mercedesae</name>
    <dbReference type="NCBI Taxonomy" id="418985"/>
    <lineage>
        <taxon>Eukaryota</taxon>
        <taxon>Metazoa</taxon>
        <taxon>Ecdysozoa</taxon>
        <taxon>Arthropoda</taxon>
        <taxon>Chelicerata</taxon>
        <taxon>Arachnida</taxon>
        <taxon>Acari</taxon>
        <taxon>Parasitiformes</taxon>
        <taxon>Mesostigmata</taxon>
        <taxon>Gamasina</taxon>
        <taxon>Dermanyssoidea</taxon>
        <taxon>Laelapidae</taxon>
        <taxon>Tropilaelaps</taxon>
    </lineage>
</organism>
<dbReference type="Pfam" id="PF07574">
    <property type="entry name" value="SMC_Nse1"/>
    <property type="match status" value="1"/>
</dbReference>
<feature type="domain" description="Non-structural maintenance of chromosomes element 1 RING C4HC3-type" evidence="14">
    <location>
        <begin position="189"/>
        <end position="220"/>
    </location>
</feature>
<evidence type="ECO:0000313" key="16">
    <source>
        <dbReference type="Proteomes" id="UP000192247"/>
    </source>
</evidence>
<dbReference type="GO" id="GO:0030915">
    <property type="term" value="C:Smc5-Smc6 complex"/>
    <property type="evidence" value="ECO:0007669"/>
    <property type="project" value="UniProtKB-UniRule"/>
</dbReference>
<keyword evidence="11 13" id="KW-0234">DNA repair</keyword>
<dbReference type="OrthoDB" id="185455at2759"/>
<dbReference type="GO" id="GO:0008270">
    <property type="term" value="F:zinc ion binding"/>
    <property type="evidence" value="ECO:0007669"/>
    <property type="project" value="UniProtKB-KW"/>
</dbReference>
<dbReference type="PANTHER" id="PTHR20973:SF0">
    <property type="entry name" value="NON-STRUCTURAL MAINTENANCE OF CHROMOSOMES ELEMENT 1 HOMOLOG"/>
    <property type="match status" value="1"/>
</dbReference>
<comment type="similarity">
    <text evidence="3 13">Belongs to the NSE1 family.</text>
</comment>
<keyword evidence="6 13" id="KW-0227">DNA damage</keyword>
<dbReference type="InterPro" id="IPR036388">
    <property type="entry name" value="WH-like_DNA-bd_sf"/>
</dbReference>
<keyword evidence="16" id="KW-1185">Reference proteome</keyword>
<dbReference type="InterPro" id="IPR014857">
    <property type="entry name" value="Nse1_RING_C4HC3-type"/>
</dbReference>
<evidence type="ECO:0000256" key="3">
    <source>
        <dbReference type="ARBA" id="ARBA00010258"/>
    </source>
</evidence>
<evidence type="ECO:0000256" key="5">
    <source>
        <dbReference type="ARBA" id="ARBA00022723"/>
    </source>
</evidence>
<dbReference type="InterPro" id="IPR011513">
    <property type="entry name" value="Nse1"/>
</dbReference>
<comment type="caution">
    <text evidence="15">The sequence shown here is derived from an EMBL/GenBank/DDBJ whole genome shotgun (WGS) entry which is preliminary data.</text>
</comment>
<comment type="catalytic activity">
    <reaction evidence="1 13">
        <text>S-ubiquitinyl-[E2 ubiquitin-conjugating enzyme]-L-cysteine + [acceptor protein]-L-lysine = [E2 ubiquitin-conjugating enzyme]-L-cysteine + N(6)-ubiquitinyl-[acceptor protein]-L-lysine.</text>
        <dbReference type="EC" id="2.3.2.27"/>
    </reaction>
</comment>
<comment type="subunit">
    <text evidence="13">Component of the Smc5-Smc6 complex.</text>
</comment>
<sequence>MASIKHQQMSRSLTQVLLDRRFMPTVEIREVVTKLNEKYDYDLDVRQDRDLDEYIAKLNDSLILLHLKIVQTRDEVTGDRLVLLCNTLASDLSLHPEFNEQQMAWFRHVVEKIATAPEGFISRREALDAISEVRNCKLSEAQAEQTLKELIKQKYLEDNSDEHLSLSPIAIVELGPYLVSILEDKVVKCAACTSLCLQGVRCATSNCPAKIHRACAEKLVACRLCKKRWT</sequence>
<evidence type="ECO:0000256" key="4">
    <source>
        <dbReference type="ARBA" id="ARBA00022679"/>
    </source>
</evidence>
<keyword evidence="10 13" id="KW-0233">DNA recombination</keyword>
<evidence type="ECO:0000256" key="12">
    <source>
        <dbReference type="ARBA" id="ARBA00023242"/>
    </source>
</evidence>
<protein>
    <recommendedName>
        <fullName evidence="13">Non-structural maintenance of chromosomes element 1 homolog</fullName>
        <ecNumber evidence="13">2.3.2.27</ecNumber>
    </recommendedName>
</protein>
<dbReference type="Pfam" id="PF08746">
    <property type="entry name" value="zf-RING-like"/>
    <property type="match status" value="1"/>
</dbReference>
<evidence type="ECO:0000256" key="9">
    <source>
        <dbReference type="ARBA" id="ARBA00022833"/>
    </source>
</evidence>
<evidence type="ECO:0000256" key="11">
    <source>
        <dbReference type="ARBA" id="ARBA00023204"/>
    </source>
</evidence>
<keyword evidence="5 13" id="KW-0479">Metal-binding</keyword>
<keyword evidence="7 13" id="KW-0863">Zinc-finger</keyword>
<proteinExistence type="inferred from homology"/>
<comment type="subcellular location">
    <subcellularLocation>
        <location evidence="2 13">Nucleus</location>
    </subcellularLocation>
</comment>
<reference evidence="15 16" key="1">
    <citation type="journal article" date="2017" name="Gigascience">
        <title>Draft genome of the honey bee ectoparasitic mite, Tropilaelaps mercedesae, is shaped by the parasitic life history.</title>
        <authorList>
            <person name="Dong X."/>
            <person name="Armstrong S.D."/>
            <person name="Xia D."/>
            <person name="Makepeace B.L."/>
            <person name="Darby A.C."/>
            <person name="Kadowaki T."/>
        </authorList>
    </citation>
    <scope>NUCLEOTIDE SEQUENCE [LARGE SCALE GENOMIC DNA]</scope>
    <source>
        <strain evidence="15">Wuxi-XJTLU</strain>
    </source>
</reference>
<dbReference type="GO" id="GO:0061630">
    <property type="term" value="F:ubiquitin protein ligase activity"/>
    <property type="evidence" value="ECO:0007669"/>
    <property type="project" value="UniProtKB-EC"/>
</dbReference>
<dbReference type="AlphaFoldDB" id="A0A1V9XUF2"/>
<accession>A0A1V9XUF2</accession>
<evidence type="ECO:0000256" key="8">
    <source>
        <dbReference type="ARBA" id="ARBA00022786"/>
    </source>
</evidence>
<dbReference type="STRING" id="418985.A0A1V9XUF2"/>
<evidence type="ECO:0000256" key="7">
    <source>
        <dbReference type="ARBA" id="ARBA00022771"/>
    </source>
</evidence>
<keyword evidence="4 13" id="KW-0808">Transferase</keyword>
<dbReference type="EC" id="2.3.2.27" evidence="13"/>
<dbReference type="Gene3D" id="3.90.1150.220">
    <property type="match status" value="1"/>
</dbReference>
<evidence type="ECO:0000256" key="10">
    <source>
        <dbReference type="ARBA" id="ARBA00023172"/>
    </source>
</evidence>